<keyword evidence="2" id="KW-1185">Reference proteome</keyword>
<reference evidence="1 2" key="1">
    <citation type="submission" date="2015-08" db="EMBL/GenBank/DDBJ databases">
        <authorList>
            <person name="Davis N."/>
            <person name="Domingos A."/>
            <person name="Holland C."/>
            <person name="Houk L.J."/>
            <person name="Hueter N."/>
            <person name="Molina L."/>
            <person name="Sontag M."/>
            <person name="Saintfleur O."/>
            <person name="Swinford C."/>
            <person name="Villalobos-Ayala K."/>
            <person name="Carroll M."/>
            <person name="Cottrell-Yongye A."/>
            <person name="D'Elia T."/>
            <person name="Delesalle V.A."/>
            <person name="Bradley K.W."/>
            <person name="Asai D.J."/>
            <person name="Bowman C.A."/>
            <person name="Russell D.A."/>
            <person name="Pope W.H."/>
            <person name="Jacobs-Sera D."/>
            <person name="Hendrix R.W."/>
            <person name="Hatfull G.F."/>
        </authorList>
    </citation>
    <scope>NUCLEOTIDE SEQUENCE [LARGE SCALE GENOMIC DNA]</scope>
</reference>
<gene>
    <name evidence="1" type="ORF">SEA_LUMOS_93</name>
</gene>
<sequence length="89" mass="9992">MPKLRPSDIAWLSMVAGILAYEWRAPAGELLSEGWDRYLQSHPVAARVFPVLLILHVINALPQRVDPFHWAFCAMQAAGRKAIDHEGCN</sequence>
<dbReference type="Pfam" id="PF24202">
    <property type="entry name" value="DUF7427"/>
    <property type="match status" value="1"/>
</dbReference>
<protein>
    <submittedName>
        <fullName evidence="1">Uncharacterized protein</fullName>
    </submittedName>
</protein>
<proteinExistence type="predicted"/>
<dbReference type="Proteomes" id="UP000223849">
    <property type="component" value="Segment"/>
</dbReference>
<organism evidence="1 2">
    <name type="scientific">Mycobacterium phage Lumos</name>
    <dbReference type="NCBI Taxonomy" id="1701852"/>
    <lineage>
        <taxon>Viruses</taxon>
        <taxon>Duplodnaviria</taxon>
        <taxon>Heunggongvirae</taxon>
        <taxon>Uroviricota</taxon>
        <taxon>Caudoviricetes</taxon>
        <taxon>Vilmaviridae</taxon>
        <taxon>Lclasvirinae</taxon>
        <taxon>Lumosvirus</taxon>
        <taxon>Lumosvirus lumos</taxon>
    </lineage>
</organism>
<evidence type="ECO:0000313" key="1">
    <source>
        <dbReference type="EMBL" id="ALA06608.1"/>
    </source>
</evidence>
<dbReference type="InterPro" id="IPR055850">
    <property type="entry name" value="DUF7427"/>
</dbReference>
<name>A0A0K2CML0_9CAUD</name>
<dbReference type="EMBL" id="KT372003">
    <property type="protein sequence ID" value="ALA06608.1"/>
    <property type="molecule type" value="Genomic_DNA"/>
</dbReference>
<accession>A0A0K2CML0</accession>
<evidence type="ECO:0000313" key="2">
    <source>
        <dbReference type="Proteomes" id="UP000223849"/>
    </source>
</evidence>